<reference evidence="2" key="1">
    <citation type="submission" date="2022-11" db="UniProtKB">
        <authorList>
            <consortium name="WormBaseParasite"/>
        </authorList>
    </citation>
    <scope>IDENTIFICATION</scope>
</reference>
<evidence type="ECO:0000313" key="2">
    <source>
        <dbReference type="WBParaSite" id="nRc.2.0.1.t01357-RA"/>
    </source>
</evidence>
<name>A0A915HH78_ROMCU</name>
<keyword evidence="1" id="KW-1185">Reference proteome</keyword>
<organism evidence="1 2">
    <name type="scientific">Romanomermis culicivorax</name>
    <name type="common">Nematode worm</name>
    <dbReference type="NCBI Taxonomy" id="13658"/>
    <lineage>
        <taxon>Eukaryota</taxon>
        <taxon>Metazoa</taxon>
        <taxon>Ecdysozoa</taxon>
        <taxon>Nematoda</taxon>
        <taxon>Enoplea</taxon>
        <taxon>Dorylaimia</taxon>
        <taxon>Mermithida</taxon>
        <taxon>Mermithoidea</taxon>
        <taxon>Mermithidae</taxon>
        <taxon>Romanomermis</taxon>
    </lineage>
</organism>
<dbReference type="WBParaSite" id="nRc.2.0.1.t01357-RA">
    <property type="protein sequence ID" value="nRc.2.0.1.t01357-RA"/>
    <property type="gene ID" value="nRc.2.0.1.g01357"/>
</dbReference>
<dbReference type="Proteomes" id="UP000887565">
    <property type="component" value="Unplaced"/>
</dbReference>
<proteinExistence type="predicted"/>
<sequence length="69" mass="8187">MQEAGRPALAVEINFRCLLRERRKQSTTMKGRNNREKFTRLMHESIIVKTNVENRLLKESNGNLKFRNI</sequence>
<evidence type="ECO:0000313" key="1">
    <source>
        <dbReference type="Proteomes" id="UP000887565"/>
    </source>
</evidence>
<dbReference type="AlphaFoldDB" id="A0A915HH78"/>
<protein>
    <submittedName>
        <fullName evidence="2">Uncharacterized protein</fullName>
    </submittedName>
</protein>
<accession>A0A915HH78</accession>